<dbReference type="InterPro" id="IPR013538">
    <property type="entry name" value="ASHA1/2-like_C"/>
</dbReference>
<organism evidence="3 4">
    <name type="scientific">Flavobacterium agricola</name>
    <dbReference type="NCBI Taxonomy" id="2870839"/>
    <lineage>
        <taxon>Bacteria</taxon>
        <taxon>Pseudomonadati</taxon>
        <taxon>Bacteroidota</taxon>
        <taxon>Flavobacteriia</taxon>
        <taxon>Flavobacteriales</taxon>
        <taxon>Flavobacteriaceae</taxon>
        <taxon>Flavobacterium</taxon>
    </lineage>
</organism>
<gene>
    <name evidence="3" type="ORF">K5I29_09105</name>
</gene>
<reference evidence="3" key="1">
    <citation type="submission" date="2021-08" db="EMBL/GenBank/DDBJ databases">
        <title>Flavobacterium sp. strain CC-SYL302.</title>
        <authorList>
            <person name="Lin S.-Y."/>
            <person name="Lee T.-H."/>
            <person name="Young C.-C."/>
        </authorList>
    </citation>
    <scope>NUCLEOTIDE SEQUENCE</scope>
    <source>
        <strain evidence="3">CC-SYL302</strain>
    </source>
</reference>
<dbReference type="Gene3D" id="3.30.530.20">
    <property type="match status" value="1"/>
</dbReference>
<dbReference type="Proteomes" id="UP001163328">
    <property type="component" value="Chromosome"/>
</dbReference>
<dbReference type="InterPro" id="IPR023393">
    <property type="entry name" value="START-like_dom_sf"/>
</dbReference>
<accession>A0ABY6LWP4</accession>
<comment type="similarity">
    <text evidence="1">Belongs to the AHA1 family.</text>
</comment>
<sequence length="140" mass="16528">MLADPIKIEDTINASIEKVWSALTNPDEMAQWYFDVPKFDAEEGFQIHFTSCDYLHRWVVTKVVPHHLIEYKWLYPDYPGESFLTIELLYINEYSTKVVLTHSGVESFPQDKPDFTRESFEKGWTEIFKNLHEYVDETVG</sequence>
<evidence type="ECO:0000313" key="3">
    <source>
        <dbReference type="EMBL" id="UYW00686.1"/>
    </source>
</evidence>
<keyword evidence="4" id="KW-1185">Reference proteome</keyword>
<dbReference type="CDD" id="cd07814">
    <property type="entry name" value="SRPBCC_CalC_Aha1-like"/>
    <property type="match status" value="1"/>
</dbReference>
<dbReference type="Pfam" id="PF08327">
    <property type="entry name" value="AHSA1"/>
    <property type="match status" value="1"/>
</dbReference>
<dbReference type="SUPFAM" id="SSF55961">
    <property type="entry name" value="Bet v1-like"/>
    <property type="match status" value="1"/>
</dbReference>
<evidence type="ECO:0000259" key="2">
    <source>
        <dbReference type="Pfam" id="PF08327"/>
    </source>
</evidence>
<feature type="domain" description="Activator of Hsp90 ATPase homologue 1/2-like C-terminal" evidence="2">
    <location>
        <begin position="13"/>
        <end position="135"/>
    </location>
</feature>
<name>A0ABY6LWP4_9FLAO</name>
<evidence type="ECO:0000313" key="4">
    <source>
        <dbReference type="Proteomes" id="UP001163328"/>
    </source>
</evidence>
<dbReference type="EMBL" id="CP081495">
    <property type="protein sequence ID" value="UYW00686.1"/>
    <property type="molecule type" value="Genomic_DNA"/>
</dbReference>
<dbReference type="RefSeq" id="WP_264432691.1">
    <property type="nucleotide sequence ID" value="NZ_CP081495.1"/>
</dbReference>
<proteinExistence type="inferred from homology"/>
<protein>
    <submittedName>
        <fullName evidence="3">SRPBCC domain-containing protein</fullName>
    </submittedName>
</protein>
<evidence type="ECO:0000256" key="1">
    <source>
        <dbReference type="ARBA" id="ARBA00006817"/>
    </source>
</evidence>